<keyword evidence="9" id="KW-1185">Reference proteome</keyword>
<evidence type="ECO:0000256" key="5">
    <source>
        <dbReference type="ARBA" id="ARBA00023128"/>
    </source>
</evidence>
<evidence type="ECO:0000259" key="7">
    <source>
        <dbReference type="SMART" id="SM00382"/>
    </source>
</evidence>
<name>A0AAD2EAB8_9LAMI</name>
<dbReference type="GO" id="GO:0016887">
    <property type="term" value="F:ATP hydrolysis activity"/>
    <property type="evidence" value="ECO:0007669"/>
    <property type="project" value="InterPro"/>
</dbReference>
<evidence type="ECO:0000313" key="8">
    <source>
        <dbReference type="EMBL" id="CAI9780596.1"/>
    </source>
</evidence>
<dbReference type="Proteomes" id="UP000834106">
    <property type="component" value="Chromosome 17"/>
</dbReference>
<evidence type="ECO:0000256" key="4">
    <source>
        <dbReference type="ARBA" id="ARBA00022840"/>
    </source>
</evidence>
<dbReference type="GO" id="GO:0005524">
    <property type="term" value="F:ATP binding"/>
    <property type="evidence" value="ECO:0007669"/>
    <property type="project" value="UniProtKB-KW"/>
</dbReference>
<reference evidence="8" key="1">
    <citation type="submission" date="2023-05" db="EMBL/GenBank/DDBJ databases">
        <authorList>
            <person name="Huff M."/>
        </authorList>
    </citation>
    <scope>NUCLEOTIDE SEQUENCE</scope>
</reference>
<feature type="domain" description="AAA+ ATPase" evidence="7">
    <location>
        <begin position="68"/>
        <end position="188"/>
    </location>
</feature>
<keyword evidence="3" id="KW-0472">Membrane</keyword>
<comment type="subcellular location">
    <subcellularLocation>
        <location evidence="1">Mitochondrion outer membrane</location>
        <topology evidence="1">Single-pass membrane protein</topology>
    </subcellularLocation>
</comment>
<keyword evidence="3" id="KW-1000">Mitochondrion outer membrane</keyword>
<dbReference type="PROSITE" id="PS00674">
    <property type="entry name" value="AAA"/>
    <property type="match status" value="1"/>
</dbReference>
<dbReference type="InterPro" id="IPR003959">
    <property type="entry name" value="ATPase_AAA_core"/>
</dbReference>
<evidence type="ECO:0000256" key="2">
    <source>
        <dbReference type="ARBA" id="ARBA00022741"/>
    </source>
</evidence>
<dbReference type="SUPFAM" id="SSF52540">
    <property type="entry name" value="P-loop containing nucleoside triphosphate hydrolases"/>
    <property type="match status" value="1"/>
</dbReference>
<dbReference type="Gene3D" id="1.10.8.60">
    <property type="match status" value="1"/>
</dbReference>
<dbReference type="InterPro" id="IPR003960">
    <property type="entry name" value="ATPase_AAA_CS"/>
</dbReference>
<keyword evidence="4 6" id="KW-0067">ATP-binding</keyword>
<protein>
    <recommendedName>
        <fullName evidence="7">AAA+ ATPase domain-containing protein</fullName>
    </recommendedName>
</protein>
<comment type="similarity">
    <text evidence="6">Belongs to the AAA ATPase family.</text>
</comment>
<organism evidence="8 9">
    <name type="scientific">Fraxinus pennsylvanica</name>
    <dbReference type="NCBI Taxonomy" id="56036"/>
    <lineage>
        <taxon>Eukaryota</taxon>
        <taxon>Viridiplantae</taxon>
        <taxon>Streptophyta</taxon>
        <taxon>Embryophyta</taxon>
        <taxon>Tracheophyta</taxon>
        <taxon>Spermatophyta</taxon>
        <taxon>Magnoliopsida</taxon>
        <taxon>eudicotyledons</taxon>
        <taxon>Gunneridae</taxon>
        <taxon>Pentapetalae</taxon>
        <taxon>asterids</taxon>
        <taxon>lamiids</taxon>
        <taxon>Lamiales</taxon>
        <taxon>Oleaceae</taxon>
        <taxon>Oleeae</taxon>
        <taxon>Fraxinus</taxon>
    </lineage>
</organism>
<dbReference type="AlphaFoldDB" id="A0AAD2EAB8"/>
<dbReference type="InterPro" id="IPR003593">
    <property type="entry name" value="AAA+_ATPase"/>
</dbReference>
<evidence type="ECO:0000313" key="9">
    <source>
        <dbReference type="Proteomes" id="UP000834106"/>
    </source>
</evidence>
<dbReference type="Gene3D" id="3.40.50.300">
    <property type="entry name" value="P-loop containing nucleotide triphosphate hydrolases"/>
    <property type="match status" value="1"/>
</dbReference>
<accession>A0AAD2EAB8</accession>
<evidence type="ECO:0000256" key="1">
    <source>
        <dbReference type="ARBA" id="ARBA00004572"/>
    </source>
</evidence>
<gene>
    <name evidence="8" type="ORF">FPE_LOCUS28026</name>
</gene>
<evidence type="ECO:0000256" key="3">
    <source>
        <dbReference type="ARBA" id="ARBA00022787"/>
    </source>
</evidence>
<dbReference type="EMBL" id="OU503052">
    <property type="protein sequence ID" value="CAI9780596.1"/>
    <property type="molecule type" value="Genomic_DNA"/>
</dbReference>
<keyword evidence="5" id="KW-0496">Mitochondrion</keyword>
<dbReference type="SMART" id="SM00382">
    <property type="entry name" value="AAA"/>
    <property type="match status" value="1"/>
</dbReference>
<dbReference type="InterPro" id="IPR041569">
    <property type="entry name" value="AAA_lid_3"/>
</dbReference>
<keyword evidence="2 6" id="KW-0547">Nucleotide-binding</keyword>
<dbReference type="GO" id="GO:0005741">
    <property type="term" value="C:mitochondrial outer membrane"/>
    <property type="evidence" value="ECO:0007669"/>
    <property type="project" value="UniProtKB-SubCell"/>
</dbReference>
<dbReference type="Pfam" id="PF00004">
    <property type="entry name" value="AAA"/>
    <property type="match status" value="1"/>
</dbReference>
<proteinExistence type="inferred from homology"/>
<dbReference type="InterPro" id="IPR027417">
    <property type="entry name" value="P-loop_NTPase"/>
</dbReference>
<dbReference type="InterPro" id="IPR051701">
    <property type="entry name" value="Mito_OM_Translocase_MSP1"/>
</dbReference>
<sequence>MEVQQQAQLPGLSSFNNSSTKLKTPEVTFENEFERRIWADIIPQNEIGVKFDDIGALDNVKDALKELPCRGILLFGPPGTGKTMLAKAVATEAGANFLNISISSIASKPAKLLRVVFIDEVDSALGRRNDQDSGITRRIKTEFMVNWDGLRTKDEERILVLAATNRPFDLDEAVIRRLPHRFMVNLPDLANRTKILKIILAEEDMSPDVDIDAIASMTDGFSGSDLKNLCIAAAYCPLREFLRKEKEKDKVHDLDVGFLLKSLEVTEAKSSPANRGIAELRPLNMKDFIYAREQVRASTPADSRIMTELLQWNERYGEGGSQKKT</sequence>
<evidence type="ECO:0000256" key="6">
    <source>
        <dbReference type="RuleBase" id="RU003651"/>
    </source>
</evidence>
<dbReference type="Pfam" id="PF17862">
    <property type="entry name" value="AAA_lid_3"/>
    <property type="match status" value="1"/>
</dbReference>
<dbReference type="PANTHER" id="PTHR45644">
    <property type="entry name" value="AAA ATPASE, PUTATIVE (AFU_ORTHOLOGUE AFUA_2G12920)-RELATED-RELATED"/>
    <property type="match status" value="1"/>
</dbReference>
<dbReference type="PANTHER" id="PTHR45644:SF39">
    <property type="entry name" value="AAA-TYPE ATPASE FAMILY PROTEIN-RELATED"/>
    <property type="match status" value="1"/>
</dbReference>